<name>A0A6N6K2Q5_9ENTR</name>
<dbReference type="RefSeq" id="WP_005120765.1">
    <property type="nucleotide sequence ID" value="NZ_CDHL01000038.1"/>
</dbReference>
<dbReference type="EMBL" id="QRDC01000013">
    <property type="protein sequence ID" value="KAA1276912.1"/>
    <property type="molecule type" value="Genomic_DNA"/>
</dbReference>
<keyword evidence="1" id="KW-0472">Membrane</keyword>
<reference evidence="3 5" key="2">
    <citation type="submission" date="2021-06" db="EMBL/GenBank/DDBJ databases">
        <title>FDA dAtabase for Regulatory Grade micrObial Sequences (FDA-ARGOS): Supporting development and validation of Infectious Disease Dx tests.</title>
        <authorList>
            <person name="Sproer C."/>
            <person name="Gronow S."/>
            <person name="Severitt S."/>
            <person name="Schroder I."/>
            <person name="Tallon L."/>
            <person name="Sadzewicz L."/>
            <person name="Zhao X."/>
            <person name="Boylan J."/>
            <person name="Ott S."/>
            <person name="Bowen H."/>
            <person name="Vavikolanu K."/>
            <person name="Mehta A."/>
            <person name="Aluvathingal J."/>
            <person name="Nadendla S."/>
            <person name="Lowell S."/>
            <person name="Myers T."/>
            <person name="Yan Y."/>
        </authorList>
    </citation>
    <scope>NUCLEOTIDE SEQUENCE [LARGE SCALE GENOMIC DNA]</scope>
    <source>
        <strain evidence="3 5">FDAARGOS 1424</strain>
    </source>
</reference>
<proteinExistence type="predicted"/>
<evidence type="ECO:0000313" key="5">
    <source>
        <dbReference type="Proteomes" id="UP000683579"/>
    </source>
</evidence>
<accession>A0A6N6K2Q5</accession>
<gene>
    <name evidence="2" type="ORF">DXF85_16360</name>
    <name evidence="3" type="ORF">I6L54_11515</name>
</gene>
<sequence length="123" mass="13770">MKNIMYNGNLSFVAVMILSTVLFGCTVKKPLKRDIALVSDGHITHSTRLFRQQLVYCATQYLAETRHPDAKVRWNLQSKTLTINSADKNLEHFLNICVTDAVAMMADVNDSGSMTISANQSFE</sequence>
<dbReference type="Proteomes" id="UP000468420">
    <property type="component" value="Unassembled WGS sequence"/>
</dbReference>
<dbReference type="PROSITE" id="PS51257">
    <property type="entry name" value="PROKAR_LIPOPROTEIN"/>
    <property type="match status" value="1"/>
</dbReference>
<keyword evidence="1" id="KW-0812">Transmembrane</keyword>
<keyword evidence="1" id="KW-1133">Transmembrane helix</keyword>
<dbReference type="EMBL" id="CP077262">
    <property type="protein sequence ID" value="QXA46953.1"/>
    <property type="molecule type" value="Genomic_DNA"/>
</dbReference>
<dbReference type="AlphaFoldDB" id="A0A6N6K2Q5"/>
<evidence type="ECO:0000313" key="4">
    <source>
        <dbReference type="Proteomes" id="UP000468420"/>
    </source>
</evidence>
<evidence type="ECO:0000313" key="3">
    <source>
        <dbReference type="EMBL" id="QXA46953.1"/>
    </source>
</evidence>
<evidence type="ECO:0008006" key="6">
    <source>
        <dbReference type="Google" id="ProtNLM"/>
    </source>
</evidence>
<keyword evidence="5" id="KW-1185">Reference proteome</keyword>
<reference evidence="2 4" key="1">
    <citation type="submission" date="2018-08" db="EMBL/GenBank/DDBJ databases">
        <title>Complete genomic analysis of a Citrobacter pasteurii isolated from cockles (Cerastoderma edule) containing a new chromosomic qnrB allele.</title>
        <authorList>
            <person name="Rodrigues A."/>
            <person name="Baptista T."/>
            <person name="Quesada A."/>
            <person name="Campos M.J."/>
        </authorList>
    </citation>
    <scope>NUCLEOTIDE SEQUENCE [LARGE SCALE GENOMIC DNA]</scope>
    <source>
        <strain evidence="2 4">BA18</strain>
    </source>
</reference>
<protein>
    <recommendedName>
        <fullName evidence="6">Lipoprotein</fullName>
    </recommendedName>
</protein>
<evidence type="ECO:0000313" key="2">
    <source>
        <dbReference type="EMBL" id="KAA1276912.1"/>
    </source>
</evidence>
<evidence type="ECO:0000256" key="1">
    <source>
        <dbReference type="SAM" id="Phobius"/>
    </source>
</evidence>
<feature type="transmembrane region" description="Helical" evidence="1">
    <location>
        <begin position="6"/>
        <end position="27"/>
    </location>
</feature>
<dbReference type="Proteomes" id="UP000683579">
    <property type="component" value="Chromosome"/>
</dbReference>
<organism evidence="2 4">
    <name type="scientific">Citrobacter pasteurii</name>
    <dbReference type="NCBI Taxonomy" id="1563222"/>
    <lineage>
        <taxon>Bacteria</taxon>
        <taxon>Pseudomonadati</taxon>
        <taxon>Pseudomonadota</taxon>
        <taxon>Gammaproteobacteria</taxon>
        <taxon>Enterobacterales</taxon>
        <taxon>Enterobacteriaceae</taxon>
        <taxon>Citrobacter</taxon>
    </lineage>
</organism>